<gene>
    <name evidence="3" type="ORF">IHE44_0001328</name>
    <name evidence="2" type="ORF">IHE44_010893</name>
</gene>
<proteinExistence type="predicted"/>
<keyword evidence="4" id="KW-1185">Reference proteome</keyword>
<reference evidence="3" key="3">
    <citation type="submission" date="2022-01" db="EMBL/GenBank/DDBJ databases">
        <authorList>
            <person name="Rubenstein D.R."/>
        </authorList>
    </citation>
    <scope>NUCLEOTIDE SEQUENCE</scope>
    <source>
        <strain evidence="3">SS15</strain>
        <tissue evidence="3">Liver</tissue>
    </source>
</reference>
<feature type="compositionally biased region" description="Low complexity" evidence="1">
    <location>
        <begin position="72"/>
        <end position="85"/>
    </location>
</feature>
<sequence>METWLGQSIKAFLPHSGSSSAEVPDGLQSGRRVCPEGTGQSQRDDAEQGAVQEEEAAQASHPRATAQTSQPIAKSTAIAKATKATKSTRDGLSLHTEFSAHGSRGGGSDSSALGEGGHDGSRQGDQHRGRLDNNAGVLALQGTGLVAAVGQWGGSAGSADVGGLNKHPGDLQNYNVNREKCCARFPFTNVLLSPGTVLGEDVRPLGFTKEEETSQALMKKNFIEVKETRDKRIK</sequence>
<dbReference type="EMBL" id="JADDUC020000001">
    <property type="protein sequence ID" value="KAI1243685.1"/>
    <property type="molecule type" value="Genomic_DNA"/>
</dbReference>
<evidence type="ECO:0000313" key="4">
    <source>
        <dbReference type="Proteomes" id="UP000618051"/>
    </source>
</evidence>
<evidence type="ECO:0000313" key="2">
    <source>
        <dbReference type="EMBL" id="KAG0113283.1"/>
    </source>
</evidence>
<reference evidence="3 4" key="2">
    <citation type="journal article" date="2021" name="J. Hered.">
        <title>Feather Gene Expression Elucidates the Developmental Basis of Plumage Iridescence in African Starlings.</title>
        <authorList>
            <person name="Rubenstein D.R."/>
            <person name="Corvelo A."/>
            <person name="MacManes M.D."/>
            <person name="Maia R."/>
            <person name="Narzisi G."/>
            <person name="Rousaki A."/>
            <person name="Vandenabeele P."/>
            <person name="Shawkey M.D."/>
            <person name="Solomon J."/>
        </authorList>
    </citation>
    <scope>NUCLEOTIDE SEQUENCE [LARGE SCALE GENOMIC DNA]</scope>
    <source>
        <strain evidence="3">SS15</strain>
    </source>
</reference>
<comment type="caution">
    <text evidence="2">The sequence shown here is derived from an EMBL/GenBank/DDBJ whole genome shotgun (WGS) entry which is preliminary data.</text>
</comment>
<dbReference type="Proteomes" id="UP000618051">
    <property type="component" value="Unassembled WGS sequence"/>
</dbReference>
<protein>
    <submittedName>
        <fullName evidence="2">Uncharacterized protein</fullName>
    </submittedName>
</protein>
<organism evidence="2">
    <name type="scientific">Lamprotornis superbus</name>
    <dbReference type="NCBI Taxonomy" id="245042"/>
    <lineage>
        <taxon>Eukaryota</taxon>
        <taxon>Metazoa</taxon>
        <taxon>Chordata</taxon>
        <taxon>Craniata</taxon>
        <taxon>Vertebrata</taxon>
        <taxon>Euteleostomi</taxon>
        <taxon>Archelosauria</taxon>
        <taxon>Archosauria</taxon>
        <taxon>Dinosauria</taxon>
        <taxon>Saurischia</taxon>
        <taxon>Theropoda</taxon>
        <taxon>Coelurosauria</taxon>
        <taxon>Aves</taxon>
        <taxon>Neognathae</taxon>
        <taxon>Neoaves</taxon>
        <taxon>Telluraves</taxon>
        <taxon>Australaves</taxon>
        <taxon>Passeriformes</taxon>
        <taxon>Sturnidae</taxon>
        <taxon>Lamprotornis</taxon>
    </lineage>
</organism>
<feature type="region of interest" description="Disordered" evidence="1">
    <location>
        <begin position="14"/>
        <end position="130"/>
    </location>
</feature>
<evidence type="ECO:0000256" key="1">
    <source>
        <dbReference type="SAM" id="MobiDB-lite"/>
    </source>
</evidence>
<name>A0A835TPB1_9PASS</name>
<evidence type="ECO:0000313" key="3">
    <source>
        <dbReference type="EMBL" id="KAI1243685.1"/>
    </source>
</evidence>
<reference evidence="2" key="1">
    <citation type="submission" date="2020-10" db="EMBL/GenBank/DDBJ databases">
        <title>Feather gene expression reveals the developmental basis of iridescence in African starlings.</title>
        <authorList>
            <person name="Rubenstein D.R."/>
        </authorList>
    </citation>
    <scope>NUCLEOTIDE SEQUENCE</scope>
    <source>
        <strain evidence="2">SS15</strain>
        <tissue evidence="2">Liver</tissue>
    </source>
</reference>
<accession>A0A835TPB1</accession>
<dbReference type="EMBL" id="JADDUC010000480">
    <property type="protein sequence ID" value="KAG0113283.1"/>
    <property type="molecule type" value="Genomic_DNA"/>
</dbReference>
<dbReference type="AlphaFoldDB" id="A0A835TPB1"/>
<feature type="compositionally biased region" description="Basic and acidic residues" evidence="1">
    <location>
        <begin position="116"/>
        <end position="130"/>
    </location>
</feature>